<evidence type="ECO:0000313" key="6">
    <source>
        <dbReference type="EMBL" id="SVC78379.1"/>
    </source>
</evidence>
<accession>A0A382PYH0</accession>
<keyword evidence="2" id="KW-0201">Cytochrome c-type biogenesis</keyword>
<reference evidence="6" key="1">
    <citation type="submission" date="2018-05" db="EMBL/GenBank/DDBJ databases">
        <authorList>
            <person name="Lanie J.A."/>
            <person name="Ng W.-L."/>
            <person name="Kazmierczak K.M."/>
            <person name="Andrzejewski T.M."/>
            <person name="Davidsen T.M."/>
            <person name="Wayne K.J."/>
            <person name="Tettelin H."/>
            <person name="Glass J.I."/>
            <person name="Rusch D."/>
            <person name="Podicherti R."/>
            <person name="Tsui H.-C.T."/>
            <person name="Winkler M.E."/>
        </authorList>
    </citation>
    <scope>NUCLEOTIDE SEQUENCE</scope>
</reference>
<dbReference type="PANTHER" id="PTHR42852">
    <property type="entry name" value="THIOL:DISULFIDE INTERCHANGE PROTEIN DSBE"/>
    <property type="match status" value="1"/>
</dbReference>
<comment type="subcellular location">
    <subcellularLocation>
        <location evidence="1">Cell envelope</location>
    </subcellularLocation>
</comment>
<proteinExistence type="predicted"/>
<dbReference type="GO" id="GO:0017004">
    <property type="term" value="P:cytochrome complex assembly"/>
    <property type="evidence" value="ECO:0007669"/>
    <property type="project" value="UniProtKB-KW"/>
</dbReference>
<evidence type="ECO:0000259" key="5">
    <source>
        <dbReference type="PROSITE" id="PS51352"/>
    </source>
</evidence>
<organism evidence="6">
    <name type="scientific">marine metagenome</name>
    <dbReference type="NCBI Taxonomy" id="408172"/>
    <lineage>
        <taxon>unclassified sequences</taxon>
        <taxon>metagenomes</taxon>
        <taxon>ecological metagenomes</taxon>
    </lineage>
</organism>
<evidence type="ECO:0000256" key="1">
    <source>
        <dbReference type="ARBA" id="ARBA00004196"/>
    </source>
</evidence>
<dbReference type="PROSITE" id="PS00194">
    <property type="entry name" value="THIOREDOXIN_1"/>
    <property type="match status" value="1"/>
</dbReference>
<dbReference type="EMBL" id="UINC01110697">
    <property type="protein sequence ID" value="SVC78379.1"/>
    <property type="molecule type" value="Genomic_DNA"/>
</dbReference>
<name>A0A382PYH0_9ZZZZ</name>
<sequence length="190" mass="21146">MKFPMQRNPIKIKALIILLLAILIAGFTTFLAIGILGTSTATGRSGKELVGKKTPFFVAPMVGGQLISLEDYKDRPVVLNFWASWCPPCRDETPGMERVWRKYKDEGVIILGINVQDGEKEAQRYISEFGVTFFNALDLDGDITVDYGVTGLPVTFFINEEGFVTGRWVGSISEDKLDNWVSSLIFSEDP</sequence>
<dbReference type="PANTHER" id="PTHR42852:SF6">
    <property type="entry name" value="THIOL:DISULFIDE INTERCHANGE PROTEIN DSBE"/>
    <property type="match status" value="1"/>
</dbReference>
<dbReference type="GO" id="GO:0016491">
    <property type="term" value="F:oxidoreductase activity"/>
    <property type="evidence" value="ECO:0007669"/>
    <property type="project" value="InterPro"/>
</dbReference>
<evidence type="ECO:0000256" key="3">
    <source>
        <dbReference type="ARBA" id="ARBA00023157"/>
    </source>
</evidence>
<dbReference type="GO" id="GO:0016209">
    <property type="term" value="F:antioxidant activity"/>
    <property type="evidence" value="ECO:0007669"/>
    <property type="project" value="InterPro"/>
</dbReference>
<dbReference type="InterPro" id="IPR017937">
    <property type="entry name" value="Thioredoxin_CS"/>
</dbReference>
<keyword evidence="3" id="KW-1015">Disulfide bond</keyword>
<dbReference type="InterPro" id="IPR036249">
    <property type="entry name" value="Thioredoxin-like_sf"/>
</dbReference>
<dbReference type="CDD" id="cd02966">
    <property type="entry name" value="TlpA_like_family"/>
    <property type="match status" value="1"/>
</dbReference>
<feature type="non-terminal residue" evidence="6">
    <location>
        <position position="190"/>
    </location>
</feature>
<dbReference type="InterPro" id="IPR013766">
    <property type="entry name" value="Thioredoxin_domain"/>
</dbReference>
<dbReference type="Gene3D" id="3.40.30.10">
    <property type="entry name" value="Glutaredoxin"/>
    <property type="match status" value="1"/>
</dbReference>
<evidence type="ECO:0000256" key="4">
    <source>
        <dbReference type="ARBA" id="ARBA00023284"/>
    </source>
</evidence>
<dbReference type="InterPro" id="IPR000866">
    <property type="entry name" value="AhpC/TSA"/>
</dbReference>
<protein>
    <recommendedName>
        <fullName evidence="5">Thioredoxin domain-containing protein</fullName>
    </recommendedName>
</protein>
<feature type="domain" description="Thioredoxin" evidence="5">
    <location>
        <begin position="48"/>
        <end position="186"/>
    </location>
</feature>
<dbReference type="AlphaFoldDB" id="A0A382PYH0"/>
<gene>
    <name evidence="6" type="ORF">METZ01_LOCUS331233</name>
</gene>
<dbReference type="InterPro" id="IPR050553">
    <property type="entry name" value="Thioredoxin_ResA/DsbE_sf"/>
</dbReference>
<evidence type="ECO:0000256" key="2">
    <source>
        <dbReference type="ARBA" id="ARBA00022748"/>
    </source>
</evidence>
<dbReference type="PROSITE" id="PS51352">
    <property type="entry name" value="THIOREDOXIN_2"/>
    <property type="match status" value="1"/>
</dbReference>
<keyword evidence="4" id="KW-0676">Redox-active center</keyword>
<dbReference type="Pfam" id="PF00578">
    <property type="entry name" value="AhpC-TSA"/>
    <property type="match status" value="1"/>
</dbReference>
<dbReference type="GO" id="GO:0030313">
    <property type="term" value="C:cell envelope"/>
    <property type="evidence" value="ECO:0007669"/>
    <property type="project" value="UniProtKB-SubCell"/>
</dbReference>
<dbReference type="SUPFAM" id="SSF52833">
    <property type="entry name" value="Thioredoxin-like"/>
    <property type="match status" value="1"/>
</dbReference>